<dbReference type="OMA" id="IECALVE"/>
<dbReference type="Gene3D" id="1.20.900.10">
    <property type="entry name" value="Dbl homology (DH) domain"/>
    <property type="match status" value="1"/>
</dbReference>
<proteinExistence type="predicted"/>
<feature type="compositionally biased region" description="Basic and acidic residues" evidence="2">
    <location>
        <begin position="307"/>
        <end position="319"/>
    </location>
</feature>
<dbReference type="GO" id="GO:0030036">
    <property type="term" value="P:actin cytoskeleton organization"/>
    <property type="evidence" value="ECO:0007669"/>
    <property type="project" value="TreeGrafter"/>
</dbReference>
<dbReference type="Gene3D" id="2.30.29.30">
    <property type="entry name" value="Pleckstrin-homology domain (PH domain)/Phosphotyrosine-binding domain (PTB)"/>
    <property type="match status" value="1"/>
</dbReference>
<name>B0WT27_CULQU</name>
<accession>B0WT27</accession>
<keyword evidence="6" id="KW-1185">Reference proteome</keyword>
<dbReference type="EnsemblMetazoa" id="CPIJ010447-RA">
    <property type="protein sequence ID" value="CPIJ010447-PA"/>
    <property type="gene ID" value="CPIJ010447"/>
</dbReference>
<feature type="domain" description="DH" evidence="3">
    <location>
        <begin position="389"/>
        <end position="513"/>
    </location>
</feature>
<dbReference type="PROSITE" id="PS50010">
    <property type="entry name" value="DH_2"/>
    <property type="match status" value="1"/>
</dbReference>
<feature type="region of interest" description="Disordered" evidence="2">
    <location>
        <begin position="228"/>
        <end position="341"/>
    </location>
</feature>
<keyword evidence="1" id="KW-0344">Guanine-nucleotide releasing factor</keyword>
<feature type="compositionally biased region" description="Polar residues" evidence="2">
    <location>
        <begin position="54"/>
        <end position="63"/>
    </location>
</feature>
<evidence type="ECO:0000313" key="4">
    <source>
        <dbReference type="EMBL" id="EDS34164.1"/>
    </source>
</evidence>
<dbReference type="Pfam" id="PF00621">
    <property type="entry name" value="RhoGEF"/>
    <property type="match status" value="1"/>
</dbReference>
<dbReference type="SMART" id="SM00325">
    <property type="entry name" value="RhoGEF"/>
    <property type="match status" value="1"/>
</dbReference>
<dbReference type="PANTHER" id="PTHR12877">
    <property type="entry name" value="RHO GUANINE NUCLEOTIDE EXCHANGE FACTOR"/>
    <property type="match status" value="1"/>
</dbReference>
<dbReference type="VEuPathDB" id="VectorBase:CQUJHB011760"/>
<dbReference type="InterPro" id="IPR039919">
    <property type="entry name" value="ARHGEF10/ARHGEF17"/>
</dbReference>
<dbReference type="HOGENOM" id="CLU_449230_0_0_1"/>
<evidence type="ECO:0000313" key="6">
    <source>
        <dbReference type="Proteomes" id="UP000002320"/>
    </source>
</evidence>
<dbReference type="OrthoDB" id="4066896at2759"/>
<dbReference type="GO" id="GO:0005085">
    <property type="term" value="F:guanyl-nucleotide exchange factor activity"/>
    <property type="evidence" value="ECO:0007669"/>
    <property type="project" value="UniProtKB-KW"/>
</dbReference>
<gene>
    <name evidence="5" type="primary">6042784</name>
    <name evidence="4" type="ORF">CpipJ_CPIJ010447</name>
</gene>
<evidence type="ECO:0000256" key="2">
    <source>
        <dbReference type="SAM" id="MobiDB-lite"/>
    </source>
</evidence>
<organism>
    <name type="scientific">Culex quinquefasciatus</name>
    <name type="common">Southern house mosquito</name>
    <name type="synonym">Culex pungens</name>
    <dbReference type="NCBI Taxonomy" id="7176"/>
    <lineage>
        <taxon>Eukaryota</taxon>
        <taxon>Metazoa</taxon>
        <taxon>Ecdysozoa</taxon>
        <taxon>Arthropoda</taxon>
        <taxon>Hexapoda</taxon>
        <taxon>Insecta</taxon>
        <taxon>Pterygota</taxon>
        <taxon>Neoptera</taxon>
        <taxon>Endopterygota</taxon>
        <taxon>Diptera</taxon>
        <taxon>Nematocera</taxon>
        <taxon>Culicoidea</taxon>
        <taxon>Culicidae</taxon>
        <taxon>Culicinae</taxon>
        <taxon>Culicini</taxon>
        <taxon>Culex</taxon>
        <taxon>Culex</taxon>
    </lineage>
</organism>
<evidence type="ECO:0000256" key="1">
    <source>
        <dbReference type="ARBA" id="ARBA00022658"/>
    </source>
</evidence>
<reference evidence="5" key="2">
    <citation type="submission" date="2020-05" db="UniProtKB">
        <authorList>
            <consortium name="EnsemblMetazoa"/>
        </authorList>
    </citation>
    <scope>IDENTIFICATION</scope>
    <source>
        <strain evidence="5">JHB</strain>
    </source>
</reference>
<dbReference type="STRING" id="7176.B0WT27"/>
<dbReference type="KEGG" id="cqu:CpipJ_CPIJ010447"/>
<dbReference type="EMBL" id="DS232079">
    <property type="protein sequence ID" value="EDS34164.1"/>
    <property type="molecule type" value="Genomic_DNA"/>
</dbReference>
<dbReference type="SUPFAM" id="SSF48065">
    <property type="entry name" value="DBL homology domain (DH-domain)"/>
    <property type="match status" value="1"/>
</dbReference>
<evidence type="ECO:0000259" key="3">
    <source>
        <dbReference type="PROSITE" id="PS50010"/>
    </source>
</evidence>
<evidence type="ECO:0000313" key="5">
    <source>
        <dbReference type="EnsemblMetazoa" id="CPIJ010447-PA"/>
    </source>
</evidence>
<dbReference type="VEuPathDB" id="VectorBase:CPIJ010447"/>
<feature type="compositionally biased region" description="Low complexity" evidence="2">
    <location>
        <begin position="41"/>
        <end position="53"/>
    </location>
</feature>
<dbReference type="PANTHER" id="PTHR12877:SF15">
    <property type="entry name" value="RHO GUANINE NUCLEOTIDE EXCHANGE FACTOR 17"/>
    <property type="match status" value="1"/>
</dbReference>
<sequence length="608" mass="67315">MMCRDWEQRQKAIPEADYIQLGTLRYGVRLSNPNLLNLGAPPNAAHGANGSNGVKQHSQTPPTGSSVPPSVGGGASSSGNSSNSVGSNKSCCCIGSGGEIEMPWNSSYARTRLPVPNSLCPNIAEEAALEDFIFIDSSDISTTSEDIITVINEEDYHDFHKFPSVPKIECALVENLYQSVCDSRRIPNSCSSDELSSVCSGSPYGQMLEAEMKKPSKVHYNEILEELSRHESRTASSPSKLAELGIPDSTPQTSPSKRHLGHIEQRSTDSDKSEKATNKLETKKFSLDSHLSDSHDKHAKRNSSGASDKHPKRSLDDTRLAQPSRTPSERSFVLNTPDTPKGLVASPELLAELLKGSSEKLVTEQLTGATSPNNGSNALPTAVLKCLDTRTHVVVELFNTEKSYVESLQTIVLKYLNQLKSSENAGLVDNQTVDEIFFMVPAILNIHERFLEELRRRLDAWDPLQKIGDAFVDVFSRPVILDTYTSFVNNWNRAKDAIRTTRQKCPAFARFLEAMAREHKVHDILMFLNCKEKEALENGQRETALRELEGVIEGMSDLVTPERAFLLFDLVSMPSGQTRKERGFFLFNDLLVITSIKRRSGTIRKTNM</sequence>
<feature type="region of interest" description="Disordered" evidence="2">
    <location>
        <begin position="41"/>
        <end position="87"/>
    </location>
</feature>
<dbReference type="AlphaFoldDB" id="B0WT27"/>
<feature type="compositionally biased region" description="Low complexity" evidence="2">
    <location>
        <begin position="77"/>
        <end position="87"/>
    </location>
</feature>
<dbReference type="eggNOG" id="KOG3522">
    <property type="taxonomic scope" value="Eukaryota"/>
</dbReference>
<dbReference type="Proteomes" id="UP000002320">
    <property type="component" value="Unassembled WGS sequence"/>
</dbReference>
<reference evidence="4" key="1">
    <citation type="submission" date="2007-03" db="EMBL/GenBank/DDBJ databases">
        <title>Annotation of Culex pipiens quinquefasciatus.</title>
        <authorList>
            <consortium name="The Broad Institute Genome Sequencing Platform"/>
            <person name="Atkinson P.W."/>
            <person name="Hemingway J."/>
            <person name="Christensen B.M."/>
            <person name="Higgs S."/>
            <person name="Kodira C."/>
            <person name="Hannick L."/>
            <person name="Megy K."/>
            <person name="O'Leary S."/>
            <person name="Pearson M."/>
            <person name="Haas B.J."/>
            <person name="Mauceli E."/>
            <person name="Wortman J.R."/>
            <person name="Lee N.H."/>
            <person name="Guigo R."/>
            <person name="Stanke M."/>
            <person name="Alvarado L."/>
            <person name="Amedeo P."/>
            <person name="Antoine C.H."/>
            <person name="Arensburger P."/>
            <person name="Bidwell S.L."/>
            <person name="Crawford M."/>
            <person name="Camaro F."/>
            <person name="Devon K."/>
            <person name="Engels R."/>
            <person name="Hammond M."/>
            <person name="Howarth C."/>
            <person name="Koehrsen M."/>
            <person name="Lawson D."/>
            <person name="Montgomery P."/>
            <person name="Nene V."/>
            <person name="Nusbaum C."/>
            <person name="Puiu D."/>
            <person name="Romero-Severson J."/>
            <person name="Severson D.W."/>
            <person name="Shumway M."/>
            <person name="Sisk P."/>
            <person name="Stolte C."/>
            <person name="Zeng Q."/>
            <person name="Eisenstadt E."/>
            <person name="Fraser-Liggett C."/>
            <person name="Strausberg R."/>
            <person name="Galagan J."/>
            <person name="Birren B."/>
            <person name="Collins F.H."/>
        </authorList>
    </citation>
    <scope>NUCLEOTIDE SEQUENCE [LARGE SCALE GENOMIC DNA]</scope>
    <source>
        <strain evidence="4">JHB</strain>
    </source>
</reference>
<dbReference type="InParanoid" id="B0WT27"/>
<feature type="compositionally biased region" description="Basic and acidic residues" evidence="2">
    <location>
        <begin position="261"/>
        <end position="296"/>
    </location>
</feature>
<dbReference type="InterPro" id="IPR035899">
    <property type="entry name" value="DBL_dom_sf"/>
</dbReference>
<dbReference type="InterPro" id="IPR011993">
    <property type="entry name" value="PH-like_dom_sf"/>
</dbReference>
<dbReference type="InterPro" id="IPR000219">
    <property type="entry name" value="DH_dom"/>
</dbReference>
<protein>
    <recommendedName>
        <fullName evidence="3">DH domain-containing protein</fullName>
    </recommendedName>
</protein>